<dbReference type="EMBL" id="MIHC01000070">
    <property type="protein sequence ID" value="ODQ99991.1"/>
    <property type="molecule type" value="Genomic_DNA"/>
</dbReference>
<dbReference type="OrthoDB" id="3822561at2"/>
<dbReference type="RefSeq" id="WP_069402927.1">
    <property type="nucleotide sequence ID" value="NZ_JACKTB010000077.1"/>
</dbReference>
<organism evidence="1 2">
    <name type="scientific">Mycobacterium sherrisii</name>
    <dbReference type="NCBI Taxonomy" id="243061"/>
    <lineage>
        <taxon>Bacteria</taxon>
        <taxon>Bacillati</taxon>
        <taxon>Actinomycetota</taxon>
        <taxon>Actinomycetes</taxon>
        <taxon>Mycobacteriales</taxon>
        <taxon>Mycobacteriaceae</taxon>
        <taxon>Mycobacterium</taxon>
        <taxon>Mycobacterium simiae complex</taxon>
    </lineage>
</organism>
<sequence>MVLAGGVRLRAFPWWVDAVENLRNIANAHRVEAQVNADAHAGVYTGKRGAMIVDVVASRQRNYLARVRPIVARWEAANEQHSIYWLAEHPLDATQFGLSEAEAVTILEVARNLRGYAVTEGLPGPREEDAVCSRWAQGRGQLEHAPRLDPVVGCVKGIGLALFAYMRMRSGADAIKPDIRVKKALRHLGFAVPDDDHAVLILAKAAAEEIRVSRLVLDQLLWRFQS</sequence>
<reference evidence="2" key="1">
    <citation type="submission" date="2016-09" db="EMBL/GenBank/DDBJ databases">
        <authorList>
            <person name="Greninger A.L."/>
            <person name="Jerome K.R."/>
            <person name="Mcnair B."/>
            <person name="Wallis C."/>
            <person name="Fang F."/>
        </authorList>
    </citation>
    <scope>NUCLEOTIDE SEQUENCE [LARGE SCALE GENOMIC DNA]</scope>
    <source>
        <strain evidence="2">BC1_M4</strain>
    </source>
</reference>
<protein>
    <submittedName>
        <fullName evidence="1">Uncharacterized protein</fullName>
    </submittedName>
</protein>
<proteinExistence type="predicted"/>
<comment type="caution">
    <text evidence="1">The sequence shown here is derived from an EMBL/GenBank/DDBJ whole genome shotgun (WGS) entry which is preliminary data.</text>
</comment>
<evidence type="ECO:0000313" key="1">
    <source>
        <dbReference type="EMBL" id="ODQ99991.1"/>
    </source>
</evidence>
<accession>A0A1E3SD51</accession>
<evidence type="ECO:0000313" key="2">
    <source>
        <dbReference type="Proteomes" id="UP000094224"/>
    </source>
</evidence>
<dbReference type="Proteomes" id="UP000094224">
    <property type="component" value="Unassembled WGS sequence"/>
</dbReference>
<name>A0A1E3SD51_9MYCO</name>
<gene>
    <name evidence="1" type="ORF">BHQ21_24805</name>
</gene>
<keyword evidence="2" id="KW-1185">Reference proteome</keyword>
<dbReference type="AlphaFoldDB" id="A0A1E3SD51"/>